<dbReference type="OrthoDB" id="3265918at2759"/>
<evidence type="ECO:0000256" key="1">
    <source>
        <dbReference type="SAM" id="MobiDB-lite"/>
    </source>
</evidence>
<dbReference type="STRING" id="1095629.A0A0C9X031"/>
<feature type="region of interest" description="Disordered" evidence="1">
    <location>
        <begin position="30"/>
        <end position="55"/>
    </location>
</feature>
<organism evidence="2 3">
    <name type="scientific">Laccaria amethystina LaAM-08-1</name>
    <dbReference type="NCBI Taxonomy" id="1095629"/>
    <lineage>
        <taxon>Eukaryota</taxon>
        <taxon>Fungi</taxon>
        <taxon>Dikarya</taxon>
        <taxon>Basidiomycota</taxon>
        <taxon>Agaricomycotina</taxon>
        <taxon>Agaricomycetes</taxon>
        <taxon>Agaricomycetidae</taxon>
        <taxon>Agaricales</taxon>
        <taxon>Agaricineae</taxon>
        <taxon>Hydnangiaceae</taxon>
        <taxon>Laccaria</taxon>
    </lineage>
</organism>
<dbReference type="EMBL" id="KN838785">
    <property type="protein sequence ID" value="KIJ94628.1"/>
    <property type="molecule type" value="Genomic_DNA"/>
</dbReference>
<keyword evidence="3" id="KW-1185">Reference proteome</keyword>
<evidence type="ECO:0000313" key="3">
    <source>
        <dbReference type="Proteomes" id="UP000054477"/>
    </source>
</evidence>
<feature type="region of interest" description="Disordered" evidence="1">
    <location>
        <begin position="270"/>
        <end position="298"/>
    </location>
</feature>
<proteinExistence type="predicted"/>
<name>A0A0C9X031_9AGAR</name>
<gene>
    <name evidence="2" type="ORF">K443DRAFT_354379</name>
</gene>
<dbReference type="HOGENOM" id="CLU_934034_0_0_1"/>
<evidence type="ECO:0000313" key="2">
    <source>
        <dbReference type="EMBL" id="KIJ94628.1"/>
    </source>
</evidence>
<dbReference type="Proteomes" id="UP000054477">
    <property type="component" value="Unassembled WGS sequence"/>
</dbReference>
<sequence>MRGSPELSKLTKAPRFGAITFRKQKPGSPIGIIVPSLKPPTNRENEGYVDPSHPATKLKPSAFPDFRSDAFNLRAAPVGLLWKMPPPFGWPLQAPFETWSEKVARHFGLLPQAGKTETKPAPNTIWEGGTSYLNRKRREKRKECDVPMSFFAATNQKRMGGKAVYVVAIKRKIKMATRLVVLRGAKVEKGEYKGTPYSKVVFDEEEVRRMDGKGWIMPGWSYVFFPTAEIYRMPYPDLVSCLRDALRFVYTKASAMEQGWLKAEERKLNFKNTSSSSPSKPGPTSRAPTVPRKSRILK</sequence>
<accession>A0A0C9X031</accession>
<reference evidence="2 3" key="1">
    <citation type="submission" date="2014-04" db="EMBL/GenBank/DDBJ databases">
        <authorList>
            <consortium name="DOE Joint Genome Institute"/>
            <person name="Kuo A."/>
            <person name="Kohler A."/>
            <person name="Nagy L.G."/>
            <person name="Floudas D."/>
            <person name="Copeland A."/>
            <person name="Barry K.W."/>
            <person name="Cichocki N."/>
            <person name="Veneault-Fourrey C."/>
            <person name="LaButti K."/>
            <person name="Lindquist E.A."/>
            <person name="Lipzen A."/>
            <person name="Lundell T."/>
            <person name="Morin E."/>
            <person name="Murat C."/>
            <person name="Sun H."/>
            <person name="Tunlid A."/>
            <person name="Henrissat B."/>
            <person name="Grigoriev I.V."/>
            <person name="Hibbett D.S."/>
            <person name="Martin F."/>
            <person name="Nordberg H.P."/>
            <person name="Cantor M.N."/>
            <person name="Hua S.X."/>
        </authorList>
    </citation>
    <scope>NUCLEOTIDE SEQUENCE [LARGE SCALE GENOMIC DNA]</scope>
    <source>
        <strain evidence="2 3">LaAM-08-1</strain>
    </source>
</reference>
<dbReference type="AlphaFoldDB" id="A0A0C9X031"/>
<protein>
    <submittedName>
        <fullName evidence="2">Uncharacterized protein</fullName>
    </submittedName>
</protein>
<reference evidence="3" key="2">
    <citation type="submission" date="2015-01" db="EMBL/GenBank/DDBJ databases">
        <title>Evolutionary Origins and Diversification of the Mycorrhizal Mutualists.</title>
        <authorList>
            <consortium name="DOE Joint Genome Institute"/>
            <consortium name="Mycorrhizal Genomics Consortium"/>
            <person name="Kohler A."/>
            <person name="Kuo A."/>
            <person name="Nagy L.G."/>
            <person name="Floudas D."/>
            <person name="Copeland A."/>
            <person name="Barry K.W."/>
            <person name="Cichocki N."/>
            <person name="Veneault-Fourrey C."/>
            <person name="LaButti K."/>
            <person name="Lindquist E.A."/>
            <person name="Lipzen A."/>
            <person name="Lundell T."/>
            <person name="Morin E."/>
            <person name="Murat C."/>
            <person name="Riley R."/>
            <person name="Ohm R."/>
            <person name="Sun H."/>
            <person name="Tunlid A."/>
            <person name="Henrissat B."/>
            <person name="Grigoriev I.V."/>
            <person name="Hibbett D.S."/>
            <person name="Martin F."/>
        </authorList>
    </citation>
    <scope>NUCLEOTIDE SEQUENCE [LARGE SCALE GENOMIC DNA]</scope>
    <source>
        <strain evidence="3">LaAM-08-1</strain>
    </source>
</reference>
<feature type="compositionally biased region" description="Low complexity" evidence="1">
    <location>
        <begin position="273"/>
        <end position="285"/>
    </location>
</feature>